<dbReference type="InterPro" id="IPR040198">
    <property type="entry name" value="Fido_containing"/>
</dbReference>
<dbReference type="Pfam" id="PF02661">
    <property type="entry name" value="Fic"/>
    <property type="match status" value="1"/>
</dbReference>
<dbReference type="InterPro" id="IPR036597">
    <property type="entry name" value="Fido-like_dom_sf"/>
</dbReference>
<evidence type="ECO:0000313" key="4">
    <source>
        <dbReference type="EMBL" id="SDS18231.1"/>
    </source>
</evidence>
<keyword evidence="5" id="KW-1185">Reference proteome</keyword>
<gene>
    <name evidence="4" type="ORF">SAMN04488543_1232</name>
</gene>
<dbReference type="Proteomes" id="UP000199092">
    <property type="component" value="Chromosome I"/>
</dbReference>
<dbReference type="PROSITE" id="PS51459">
    <property type="entry name" value="FIDO"/>
    <property type="match status" value="1"/>
</dbReference>
<accession>A0A1H1Q3Z0</accession>
<proteinExistence type="predicted"/>
<dbReference type="RefSeq" id="WP_091411138.1">
    <property type="nucleotide sequence ID" value="NZ_LT629749.1"/>
</dbReference>
<dbReference type="InterPro" id="IPR003812">
    <property type="entry name" value="Fido"/>
</dbReference>
<feature type="active site" evidence="1">
    <location>
        <position position="227"/>
    </location>
</feature>
<sequence>MAFSDQGHRWPPVGHEQLIWDSRSSGAALSRTERQRAHGRYHAAVPPPIAELDYAVPVELAGPLEDAAAELARYDAEMATSPAPLDAVLLRSESAASSQIENLTASARSIGLAELGDASRSNASLVVANTQAMRCALDLAAELTPETVLAMHRALLGASEPDIAGAWRTEPVWIGRSSLSPVGADYVAPRAERIEPLVEDLMRYARRVDQPVLAQAALAYAQFETIHPFPDGNGRTGRALLHAMLRHHRLSRHVTVPVSAGLLSDVTGYHAALTAYRAGDPDPVVRLCVDATFRAITNGRALAVELAEIREGWRGAITARRDSAVWRAADLFLARPVLDAAQVAAALGIAVPNAHRHLERLVDAGVLTSFPLYRRARGWRADAVLRALDAFAARAGRRARP</sequence>
<evidence type="ECO:0000256" key="1">
    <source>
        <dbReference type="PIRSR" id="PIRSR640198-1"/>
    </source>
</evidence>
<feature type="domain" description="Fido" evidence="3">
    <location>
        <begin position="143"/>
        <end position="290"/>
    </location>
</feature>
<dbReference type="AlphaFoldDB" id="A0A1H1Q3Z0"/>
<dbReference type="GO" id="GO:0005524">
    <property type="term" value="F:ATP binding"/>
    <property type="evidence" value="ECO:0007669"/>
    <property type="project" value="UniProtKB-KW"/>
</dbReference>
<protein>
    <submittedName>
        <fullName evidence="4">Fic family protein</fullName>
    </submittedName>
</protein>
<reference evidence="4 5" key="1">
    <citation type="submission" date="2016-10" db="EMBL/GenBank/DDBJ databases">
        <authorList>
            <person name="de Groot N.N."/>
        </authorList>
    </citation>
    <scope>NUCLEOTIDE SEQUENCE [LARGE SCALE GENOMIC DNA]</scope>
    <source>
        <strain evidence="4 5">DSM 21741</strain>
    </source>
</reference>
<dbReference type="OrthoDB" id="9813719at2"/>
<name>A0A1H1Q3Z0_9ACTN</name>
<dbReference type="Gene3D" id="1.10.3290.10">
    <property type="entry name" value="Fido-like domain"/>
    <property type="match status" value="1"/>
</dbReference>
<dbReference type="PANTHER" id="PTHR13504">
    <property type="entry name" value="FIDO DOMAIN-CONTAINING PROTEIN DDB_G0283145"/>
    <property type="match status" value="1"/>
</dbReference>
<evidence type="ECO:0000259" key="3">
    <source>
        <dbReference type="PROSITE" id="PS51459"/>
    </source>
</evidence>
<dbReference type="PANTHER" id="PTHR13504:SF38">
    <property type="entry name" value="FIDO DOMAIN-CONTAINING PROTEIN"/>
    <property type="match status" value="1"/>
</dbReference>
<evidence type="ECO:0000313" key="5">
    <source>
        <dbReference type="Proteomes" id="UP000199092"/>
    </source>
</evidence>
<keyword evidence="2" id="KW-0547">Nucleotide-binding</keyword>
<dbReference type="STRING" id="546871.SAMN04488543_1232"/>
<keyword evidence="2" id="KW-0067">ATP-binding</keyword>
<dbReference type="EMBL" id="LT629749">
    <property type="protein sequence ID" value="SDS18231.1"/>
    <property type="molecule type" value="Genomic_DNA"/>
</dbReference>
<feature type="binding site" evidence="2">
    <location>
        <begin position="231"/>
        <end position="238"/>
    </location>
    <ligand>
        <name>ATP</name>
        <dbReference type="ChEBI" id="CHEBI:30616"/>
    </ligand>
</feature>
<dbReference type="SUPFAM" id="SSF140931">
    <property type="entry name" value="Fic-like"/>
    <property type="match status" value="1"/>
</dbReference>
<evidence type="ECO:0000256" key="2">
    <source>
        <dbReference type="PIRSR" id="PIRSR640198-2"/>
    </source>
</evidence>
<organism evidence="4 5">
    <name type="scientific">Friedmanniella luteola</name>
    <dbReference type="NCBI Taxonomy" id="546871"/>
    <lineage>
        <taxon>Bacteria</taxon>
        <taxon>Bacillati</taxon>
        <taxon>Actinomycetota</taxon>
        <taxon>Actinomycetes</taxon>
        <taxon>Propionibacteriales</taxon>
        <taxon>Nocardioidaceae</taxon>
        <taxon>Friedmanniella</taxon>
    </lineage>
</organism>